<dbReference type="InterPro" id="IPR015077">
    <property type="entry name" value="DUF1858"/>
</dbReference>
<dbReference type="InterPro" id="IPR023883">
    <property type="entry name" value="CHP03980_redox-disulphide"/>
</dbReference>
<gene>
    <name evidence="2" type="ORF">DespoDRAFT_01342</name>
</gene>
<accession>I5B1D2</accession>
<organism evidence="2 3">
    <name type="scientific">Desulfobacter postgatei 2ac9</name>
    <dbReference type="NCBI Taxonomy" id="879212"/>
    <lineage>
        <taxon>Bacteria</taxon>
        <taxon>Pseudomonadati</taxon>
        <taxon>Thermodesulfobacteriota</taxon>
        <taxon>Desulfobacteria</taxon>
        <taxon>Desulfobacterales</taxon>
        <taxon>Desulfobacteraceae</taxon>
        <taxon>Desulfobacter</taxon>
    </lineage>
</organism>
<reference evidence="2 3" key="1">
    <citation type="submission" date="2011-09" db="EMBL/GenBank/DDBJ databases">
        <authorList>
            <consortium name="US DOE Joint Genome Institute (JGI-PGF)"/>
            <person name="Lucas S."/>
            <person name="Han J."/>
            <person name="Lapidus A."/>
            <person name="Cheng J.-F."/>
            <person name="Goodwin L."/>
            <person name="Pitluck S."/>
            <person name="Peters L."/>
            <person name="Land M.L."/>
            <person name="Hauser L."/>
            <person name="Orellana R."/>
            <person name="Lovley D."/>
            <person name="Woyke T.J."/>
        </authorList>
    </citation>
    <scope>NUCLEOTIDE SEQUENCE [LARGE SCALE GENOMIC DNA]</scope>
    <source>
        <strain evidence="2 3">2ac9</strain>
    </source>
</reference>
<dbReference type="HOGENOM" id="CLU_180540_3_1_7"/>
<reference evidence="2 3" key="2">
    <citation type="submission" date="2012-02" db="EMBL/GenBank/DDBJ databases">
        <title>Improved High-Quality Draft sequence of Desulfobacter postgatei 2ac9.</title>
        <authorList>
            <consortium name="US DOE Joint Genome Institute"/>
            <person name="Lucas S."/>
            <person name="Han J."/>
            <person name="Lapidus A."/>
            <person name="Cheng J.-F."/>
            <person name="Goodwin L."/>
            <person name="Pitluck S."/>
            <person name="Peters L."/>
            <person name="Ovchinnikova G."/>
            <person name="Held B."/>
            <person name="Detter J.C."/>
            <person name="Han C."/>
            <person name="Tapia R."/>
            <person name="Land M."/>
            <person name="Hauser L."/>
            <person name="Kyrpides N."/>
            <person name="Ivanova N."/>
            <person name="Pagani I."/>
            <person name="Orellana R."/>
            <person name="Lovley D."/>
            <person name="Woyke T."/>
        </authorList>
    </citation>
    <scope>NUCLEOTIDE SEQUENCE [LARGE SCALE GENOMIC DNA]</scope>
    <source>
        <strain evidence="2 3">2ac9</strain>
    </source>
</reference>
<keyword evidence="3" id="KW-1185">Reference proteome</keyword>
<evidence type="ECO:0000259" key="1">
    <source>
        <dbReference type="Pfam" id="PF08984"/>
    </source>
</evidence>
<dbReference type="PANTHER" id="PTHR39341:SF1">
    <property type="entry name" value="DUF1858 DOMAIN-CONTAINING PROTEIN"/>
    <property type="match status" value="1"/>
</dbReference>
<dbReference type="RefSeq" id="WP_004072356.1">
    <property type="nucleotide sequence ID" value="NZ_CM001488.1"/>
</dbReference>
<name>I5B1D2_9BACT</name>
<dbReference type="Pfam" id="PF08984">
    <property type="entry name" value="DUF1858"/>
    <property type="match status" value="1"/>
</dbReference>
<dbReference type="SUPFAM" id="SSF140683">
    <property type="entry name" value="SP0561-like"/>
    <property type="match status" value="1"/>
</dbReference>
<feature type="domain" description="DUF1858" evidence="1">
    <location>
        <begin position="7"/>
        <end position="58"/>
    </location>
</feature>
<dbReference type="PANTHER" id="PTHR39341">
    <property type="entry name" value="BSL7085 PROTEIN"/>
    <property type="match status" value="1"/>
</dbReference>
<dbReference type="Gene3D" id="1.10.3910.10">
    <property type="entry name" value="SP0561-like"/>
    <property type="match status" value="1"/>
</dbReference>
<dbReference type="STRING" id="879212.DespoDRAFT_01342"/>
<dbReference type="Proteomes" id="UP000005778">
    <property type="component" value="Chromosome"/>
</dbReference>
<proteinExistence type="predicted"/>
<dbReference type="EMBL" id="CM001488">
    <property type="protein sequence ID" value="EIM63295.1"/>
    <property type="molecule type" value="Genomic_DNA"/>
</dbReference>
<sequence length="80" mass="9021">MNSPELKNITIKELIDQYPTLIKLFMDMGLLCIGCPAETFHTVTDIAGEYGLNLNHFVDQINRVIQNTAIPTNSRTKTIK</sequence>
<evidence type="ECO:0000313" key="2">
    <source>
        <dbReference type="EMBL" id="EIM63295.1"/>
    </source>
</evidence>
<evidence type="ECO:0000313" key="3">
    <source>
        <dbReference type="Proteomes" id="UP000005778"/>
    </source>
</evidence>
<protein>
    <submittedName>
        <fullName evidence="2">Hydrid cluster protein-associated redox disulfide domain</fullName>
    </submittedName>
</protein>
<dbReference type="NCBIfam" id="TIGR03980">
    <property type="entry name" value="prismane_assoc"/>
    <property type="match status" value="1"/>
</dbReference>
<dbReference type="eggNOG" id="ENOG5030IBK">
    <property type="taxonomic scope" value="Bacteria"/>
</dbReference>
<dbReference type="AlphaFoldDB" id="I5B1D2"/>
<dbReference type="InterPro" id="IPR038062">
    <property type="entry name" value="ScdA-like_N_sf"/>
</dbReference>